<accession>A0A7U4E9N6</accession>
<keyword evidence="1" id="KW-1133">Transmembrane helix</keyword>
<keyword evidence="2" id="KW-0732">Signal</keyword>
<reference evidence="3 4" key="1">
    <citation type="journal article" date="2011" name="J. Bacteriol.">
        <title>Genome Sequence of Mycoplasma putrefaciens Type Strain KS1.</title>
        <authorList>
            <person name="Calcutt M.J."/>
            <person name="Foecking M.F."/>
        </authorList>
    </citation>
    <scope>NUCLEOTIDE SEQUENCE [LARGE SCALE GENOMIC DNA]</scope>
    <source>
        <strain evidence="4">ATCC 15718 / NCTC 10155 / C30 KS-1 / KS-1</strain>
    </source>
</reference>
<dbReference type="InterPro" id="IPR011889">
    <property type="entry name" value="Liste_lipo_26"/>
</dbReference>
<evidence type="ECO:0000313" key="4">
    <source>
        <dbReference type="Proteomes" id="UP000008907"/>
    </source>
</evidence>
<protein>
    <submittedName>
        <fullName evidence="3">PARCEL domain protein</fullName>
    </submittedName>
</protein>
<dbReference type="NCBIfam" id="TIGR02167">
    <property type="entry name" value="Liste_lipo_26"/>
    <property type="match status" value="5"/>
</dbReference>
<dbReference type="Pfam" id="PF03382">
    <property type="entry name" value="DUF285"/>
    <property type="match status" value="2"/>
</dbReference>
<feature type="signal peptide" evidence="2">
    <location>
        <begin position="1"/>
        <end position="19"/>
    </location>
</feature>
<evidence type="ECO:0000256" key="2">
    <source>
        <dbReference type="SAM" id="SignalP"/>
    </source>
</evidence>
<name>A0A7U4E9N6_MYCPK</name>
<keyword evidence="1" id="KW-0812">Transmembrane</keyword>
<organism evidence="3 4">
    <name type="scientific">Mycoplasma putrefaciens (strain ATCC 15718 / NCTC 10155 / C30 KS-1 / KS-1)</name>
    <dbReference type="NCBI Taxonomy" id="743965"/>
    <lineage>
        <taxon>Bacteria</taxon>
        <taxon>Bacillati</taxon>
        <taxon>Mycoplasmatota</taxon>
        <taxon>Mollicutes</taxon>
        <taxon>Mycoplasmataceae</taxon>
        <taxon>Mycoplasma</taxon>
    </lineage>
</organism>
<dbReference type="Proteomes" id="UP000008907">
    <property type="component" value="Chromosome"/>
</dbReference>
<sequence length="536" mass="61551">MKKLINVLAGCLLLTTTIAPISYLSKSSQNLMTSFKQETVEEPIVEANEDQPTVEVEENISEIGEEQPNTEENKPEIPNNNAIVETVKAEYNLTECTKIGYTVYQNNEVVIEKFKPETTKVPDVLPENITSLKDAFKELTSSTVSGIEKWNTSKIKDMTSIFDTARAFNQDISNWDISNVETMDFMFTRAEEFNQDISNWNTKNVKSMRGLFKETKQFNQNLNNWNTSNVTDMSSIFESSEAFNNKISNWDTSSVLYMSNMFQKTKVFDSQIGSWNTKKVIKMDNMFEKAEMFNQDISNWNTSDVTIMNSMFQETKQFNQNISNWDTSKVVNMNYMFASSEKFNQDISNWDTSNVSDMVGMFKNAKQFFQNLSKWNIAEIKDPKQKAWEFSDGSKLTAEQLPRWDKRLDSVLAKDSNFKTAKNIKYQKLDFNEYEVFGTFDWELKSEKLKSVKVNKNLIKVENNTAKFQFVPTTKEQKFEITATYQKNGTTEDATLIINLKAKKSITPIIIASSVAVVGVVFGVSLLAFIKRKSKK</sequence>
<dbReference type="EMBL" id="CP003021">
    <property type="protein sequence ID" value="AEM69042.1"/>
    <property type="molecule type" value="Genomic_DNA"/>
</dbReference>
<evidence type="ECO:0000256" key="1">
    <source>
        <dbReference type="SAM" id="Phobius"/>
    </source>
</evidence>
<evidence type="ECO:0000313" key="3">
    <source>
        <dbReference type="EMBL" id="AEM69042.1"/>
    </source>
</evidence>
<feature type="chain" id="PRO_5031293251" evidence="2">
    <location>
        <begin position="20"/>
        <end position="536"/>
    </location>
</feature>
<dbReference type="RefSeq" id="WP_014035397.1">
    <property type="nucleotide sequence ID" value="NC_015946.1"/>
</dbReference>
<keyword evidence="1" id="KW-0472">Membrane</keyword>
<gene>
    <name evidence="3" type="ordered locus">MPUT_0708</name>
</gene>
<dbReference type="InterPro" id="IPR005046">
    <property type="entry name" value="DUF285"/>
</dbReference>
<feature type="transmembrane region" description="Helical" evidence="1">
    <location>
        <begin position="509"/>
        <end position="530"/>
    </location>
</feature>
<proteinExistence type="predicted"/>
<dbReference type="KEGG" id="mpf:MPUT_0708"/>
<dbReference type="AlphaFoldDB" id="A0A7U4E9N6"/>